<dbReference type="EMBL" id="JAJTTA010000001">
    <property type="protein sequence ID" value="MCF0038986.1"/>
    <property type="molecule type" value="Genomic_DNA"/>
</dbReference>
<reference evidence="1" key="1">
    <citation type="submission" date="2021-12" db="EMBL/GenBank/DDBJ databases">
        <title>Novel species in genus Dyadobacter.</title>
        <authorList>
            <person name="Ma C."/>
        </authorList>
    </citation>
    <scope>NUCLEOTIDE SEQUENCE</scope>
    <source>
        <strain evidence="1">CY399</strain>
    </source>
</reference>
<organism evidence="1 2">
    <name type="scientific">Dyadobacter fanqingshengii</name>
    <dbReference type="NCBI Taxonomy" id="2906443"/>
    <lineage>
        <taxon>Bacteria</taxon>
        <taxon>Pseudomonadati</taxon>
        <taxon>Bacteroidota</taxon>
        <taxon>Cytophagia</taxon>
        <taxon>Cytophagales</taxon>
        <taxon>Spirosomataceae</taxon>
        <taxon>Dyadobacter</taxon>
    </lineage>
</organism>
<accession>A0A9X1P570</accession>
<dbReference type="Proteomes" id="UP001139700">
    <property type="component" value="Unassembled WGS sequence"/>
</dbReference>
<dbReference type="AlphaFoldDB" id="A0A9X1P570"/>
<protein>
    <submittedName>
        <fullName evidence="1">Uncharacterized protein</fullName>
    </submittedName>
</protein>
<sequence length="220" mass="24838">MRPFILLLGIIVFGFRAHAQARWEFGVQLEHGRDWYDREYYNRGELPNGYIENFPSYYSRGAGFYAERVINPRFSALARISYQQKRMYVDMFGEASRTAGSWITKEMHHRGAIDAGIRWYVNPNSKIGLFVDGKVGANMFIAAVQREARLGNIVTNNAFGYDRVIPVASGSIGAKWQRLSISAEYRQDLTAAKRDRIGTGITGRGVVGKVAFTLIKVKGN</sequence>
<evidence type="ECO:0000313" key="2">
    <source>
        <dbReference type="Proteomes" id="UP001139700"/>
    </source>
</evidence>
<gene>
    <name evidence="1" type="ORF">LXM24_02730</name>
</gene>
<name>A0A9X1P570_9BACT</name>
<comment type="caution">
    <text evidence="1">The sequence shown here is derived from an EMBL/GenBank/DDBJ whole genome shotgun (WGS) entry which is preliminary data.</text>
</comment>
<proteinExistence type="predicted"/>
<keyword evidence="2" id="KW-1185">Reference proteome</keyword>
<evidence type="ECO:0000313" key="1">
    <source>
        <dbReference type="EMBL" id="MCF0038986.1"/>
    </source>
</evidence>
<dbReference type="RefSeq" id="WP_234611457.1">
    <property type="nucleotide sequence ID" value="NZ_CP098806.1"/>
</dbReference>